<sequence>MIPSWTTPRKRPTILYVQPILDKLLEHFKPKEGDSPGIAAVRSKAHDLLLDKVLITTEHKIARFLWPSQKPCKYDCTGVATKYVEMCAALSGEVISSEANVLRNLTHLIFVSQWSTATNDALVLSVASFKPELRRLMPDPNLSEASTSSSESQGPAPKRRKKYVSDSDLFRDQLIVVDDASLSKDDVQKYIEMKPEEVEGDEDKLNWWKTHGSVRFLELAMLAQEVFASPGSSASSERLCSDLGLLLSNRRNSMLPSTVDNTLTLRDSPRRRDL</sequence>
<dbReference type="GO" id="GO:0005634">
    <property type="term" value="C:nucleus"/>
    <property type="evidence" value="ECO:0007669"/>
    <property type="project" value="TreeGrafter"/>
</dbReference>
<dbReference type="EMBL" id="JAHWGI010001277">
    <property type="protein sequence ID" value="KAK3927013.1"/>
    <property type="molecule type" value="Genomic_DNA"/>
</dbReference>
<proteinExistence type="predicted"/>
<keyword evidence="4" id="KW-1185">Reference proteome</keyword>
<feature type="compositionally biased region" description="Low complexity" evidence="1">
    <location>
        <begin position="143"/>
        <end position="152"/>
    </location>
</feature>
<evidence type="ECO:0000313" key="4">
    <source>
        <dbReference type="Proteomes" id="UP001219518"/>
    </source>
</evidence>
<protein>
    <submittedName>
        <fullName evidence="3">E3 SUMO-protein ligase ZBED1</fullName>
    </submittedName>
</protein>
<dbReference type="AlphaFoldDB" id="A0AAE1HT70"/>
<dbReference type="InterPro" id="IPR008906">
    <property type="entry name" value="HATC_C_dom"/>
</dbReference>
<dbReference type="GO" id="GO:0016874">
    <property type="term" value="F:ligase activity"/>
    <property type="evidence" value="ECO:0007669"/>
    <property type="project" value="UniProtKB-KW"/>
</dbReference>
<reference evidence="3" key="1">
    <citation type="submission" date="2021-07" db="EMBL/GenBank/DDBJ databases">
        <authorList>
            <person name="Catto M.A."/>
            <person name="Jacobson A."/>
            <person name="Kennedy G."/>
            <person name="Labadie P."/>
            <person name="Hunt B.G."/>
            <person name="Srinivasan R."/>
        </authorList>
    </citation>
    <scope>NUCLEOTIDE SEQUENCE</scope>
    <source>
        <strain evidence="3">PL_HMW_Pooled</strain>
        <tissue evidence="3">Head</tissue>
    </source>
</reference>
<feature type="region of interest" description="Disordered" evidence="1">
    <location>
        <begin position="138"/>
        <end position="164"/>
    </location>
</feature>
<dbReference type="InterPro" id="IPR052717">
    <property type="entry name" value="Vacuolar_transposase_reg"/>
</dbReference>
<dbReference type="PANTHER" id="PTHR46169">
    <property type="entry name" value="DNA REPLICATION-RELATED ELEMENT FACTOR, ISOFORM A"/>
    <property type="match status" value="1"/>
</dbReference>
<feature type="domain" description="HAT C-terminal dimerisation" evidence="2">
    <location>
        <begin position="188"/>
        <end position="267"/>
    </location>
</feature>
<dbReference type="Pfam" id="PF05699">
    <property type="entry name" value="Dimer_Tnp_hAT"/>
    <property type="match status" value="1"/>
</dbReference>
<accession>A0AAE1HT70</accession>
<dbReference type="GO" id="GO:0006357">
    <property type="term" value="P:regulation of transcription by RNA polymerase II"/>
    <property type="evidence" value="ECO:0007669"/>
    <property type="project" value="TreeGrafter"/>
</dbReference>
<reference evidence="3" key="2">
    <citation type="journal article" date="2023" name="BMC Genomics">
        <title>Pest status, molecular evolution, and epigenetic factors derived from the genome assembly of Frankliniella fusca, a thysanopteran phytovirus vector.</title>
        <authorList>
            <person name="Catto M.A."/>
            <person name="Labadie P.E."/>
            <person name="Jacobson A.L."/>
            <person name="Kennedy G.G."/>
            <person name="Srinivasan R."/>
            <person name="Hunt B.G."/>
        </authorList>
    </citation>
    <scope>NUCLEOTIDE SEQUENCE</scope>
    <source>
        <strain evidence="3">PL_HMW_Pooled</strain>
    </source>
</reference>
<evidence type="ECO:0000256" key="1">
    <source>
        <dbReference type="SAM" id="MobiDB-lite"/>
    </source>
</evidence>
<gene>
    <name evidence="3" type="ORF">KUF71_002758</name>
</gene>
<dbReference type="GO" id="GO:0046983">
    <property type="term" value="F:protein dimerization activity"/>
    <property type="evidence" value="ECO:0007669"/>
    <property type="project" value="InterPro"/>
</dbReference>
<comment type="caution">
    <text evidence="3">The sequence shown here is derived from an EMBL/GenBank/DDBJ whole genome shotgun (WGS) entry which is preliminary data.</text>
</comment>
<dbReference type="PANTHER" id="PTHR46169:SF17">
    <property type="entry name" value="HAT C-TERMINAL DIMERISATION DOMAIN-CONTAINING PROTEIN"/>
    <property type="match status" value="1"/>
</dbReference>
<keyword evidence="3" id="KW-0436">Ligase</keyword>
<organism evidence="3 4">
    <name type="scientific">Frankliniella fusca</name>
    <dbReference type="NCBI Taxonomy" id="407009"/>
    <lineage>
        <taxon>Eukaryota</taxon>
        <taxon>Metazoa</taxon>
        <taxon>Ecdysozoa</taxon>
        <taxon>Arthropoda</taxon>
        <taxon>Hexapoda</taxon>
        <taxon>Insecta</taxon>
        <taxon>Pterygota</taxon>
        <taxon>Neoptera</taxon>
        <taxon>Paraneoptera</taxon>
        <taxon>Thysanoptera</taxon>
        <taxon>Terebrantia</taxon>
        <taxon>Thripoidea</taxon>
        <taxon>Thripidae</taxon>
        <taxon>Frankliniella</taxon>
    </lineage>
</organism>
<evidence type="ECO:0000313" key="3">
    <source>
        <dbReference type="EMBL" id="KAK3927013.1"/>
    </source>
</evidence>
<evidence type="ECO:0000259" key="2">
    <source>
        <dbReference type="Pfam" id="PF05699"/>
    </source>
</evidence>
<dbReference type="SUPFAM" id="SSF53098">
    <property type="entry name" value="Ribonuclease H-like"/>
    <property type="match status" value="1"/>
</dbReference>
<dbReference type="Proteomes" id="UP001219518">
    <property type="component" value="Unassembled WGS sequence"/>
</dbReference>
<dbReference type="InterPro" id="IPR012337">
    <property type="entry name" value="RNaseH-like_sf"/>
</dbReference>
<name>A0AAE1HT70_9NEOP</name>